<comment type="caution">
    <text evidence="3">The sequence shown here is derived from an EMBL/GenBank/DDBJ whole genome shotgun (WGS) entry which is preliminary data.</text>
</comment>
<dbReference type="AlphaFoldDB" id="A0A511RJ46"/>
<dbReference type="Proteomes" id="UP000321827">
    <property type="component" value="Unassembled WGS sequence"/>
</dbReference>
<feature type="coiled-coil region" evidence="1">
    <location>
        <begin position="29"/>
        <end position="91"/>
    </location>
</feature>
<accession>A0A511RJ46</accession>
<evidence type="ECO:0000313" key="3">
    <source>
        <dbReference type="EMBL" id="GEM89670.1"/>
    </source>
</evidence>
<dbReference type="RefSeq" id="WP_147146698.1">
    <property type="nucleotide sequence ID" value="NZ_BJXN01000006.1"/>
</dbReference>
<sequence length="192" mass="21900">MVLWYVLIGFFIGWVVEWLIDVVYWRPRLRAARAELETCRQQLADEQERAMLFQAKIEALEEEGKGLRARVQRLEGERDRYRHERDAALAELRSYAAAAVEPEASPAAGDDLKRIEGIGPKIERLLQQAGVRTFEKLAATPAARLKELLAAGGSRFRLADPGSWPQQARLAAEGRWDELEAYQKMLKGGRRR</sequence>
<evidence type="ECO:0000256" key="2">
    <source>
        <dbReference type="SAM" id="Phobius"/>
    </source>
</evidence>
<keyword evidence="2" id="KW-0472">Membrane</keyword>
<dbReference type="OrthoDB" id="1493222at2"/>
<feature type="transmembrane region" description="Helical" evidence="2">
    <location>
        <begin position="6"/>
        <end position="25"/>
    </location>
</feature>
<proteinExistence type="predicted"/>
<keyword evidence="2" id="KW-1133">Transmembrane helix</keyword>
<evidence type="ECO:0000256" key="1">
    <source>
        <dbReference type="SAM" id="Coils"/>
    </source>
</evidence>
<protein>
    <recommendedName>
        <fullName evidence="5">50S ribosomal protein L21</fullName>
    </recommendedName>
</protein>
<name>A0A511RJ46_9DEIN</name>
<reference evidence="3 4" key="1">
    <citation type="submission" date="2019-07" db="EMBL/GenBank/DDBJ databases">
        <title>Whole genome shotgun sequence of Oceanithermus desulfurans NBRC 100063.</title>
        <authorList>
            <person name="Hosoyama A."/>
            <person name="Uohara A."/>
            <person name="Ohji S."/>
            <person name="Ichikawa N."/>
        </authorList>
    </citation>
    <scope>NUCLEOTIDE SEQUENCE [LARGE SCALE GENOMIC DNA]</scope>
    <source>
        <strain evidence="3 4">NBRC 100063</strain>
    </source>
</reference>
<keyword evidence="1" id="KW-0175">Coiled coil</keyword>
<keyword evidence="2" id="KW-0812">Transmembrane</keyword>
<dbReference type="Gene3D" id="1.10.150.20">
    <property type="entry name" value="5' to 3' exonuclease, C-terminal subdomain"/>
    <property type="match status" value="1"/>
</dbReference>
<dbReference type="EMBL" id="BJXN01000006">
    <property type="protein sequence ID" value="GEM89670.1"/>
    <property type="molecule type" value="Genomic_DNA"/>
</dbReference>
<gene>
    <name evidence="3" type="ORF">ODE01S_11040</name>
</gene>
<evidence type="ECO:0008006" key="5">
    <source>
        <dbReference type="Google" id="ProtNLM"/>
    </source>
</evidence>
<evidence type="ECO:0000313" key="4">
    <source>
        <dbReference type="Proteomes" id="UP000321827"/>
    </source>
</evidence>
<organism evidence="3 4">
    <name type="scientific">Oceanithermus desulfurans NBRC 100063</name>
    <dbReference type="NCBI Taxonomy" id="1227550"/>
    <lineage>
        <taxon>Bacteria</taxon>
        <taxon>Thermotogati</taxon>
        <taxon>Deinococcota</taxon>
        <taxon>Deinococci</taxon>
        <taxon>Thermales</taxon>
        <taxon>Thermaceae</taxon>
        <taxon>Oceanithermus</taxon>
    </lineage>
</organism>